<dbReference type="Proteomes" id="UP000235346">
    <property type="component" value="Unassembled WGS sequence"/>
</dbReference>
<name>A0A2N7TJG0_9GAMM</name>
<feature type="transmembrane region" description="Helical" evidence="1">
    <location>
        <begin position="37"/>
        <end position="57"/>
    </location>
</feature>
<accession>A0A2N7TJG0</accession>
<dbReference type="OrthoDB" id="9809813at2"/>
<dbReference type="EMBL" id="PNRE01000069">
    <property type="protein sequence ID" value="PMR68322.1"/>
    <property type="molecule type" value="Genomic_DNA"/>
</dbReference>
<dbReference type="InterPro" id="IPR003848">
    <property type="entry name" value="DUF218"/>
</dbReference>
<dbReference type="InterPro" id="IPR051599">
    <property type="entry name" value="Cell_Envelope_Assoc"/>
</dbReference>
<feature type="domain" description="DUF218" evidence="2">
    <location>
        <begin position="81"/>
        <end position="244"/>
    </location>
</feature>
<feature type="transmembrane region" description="Helical" evidence="1">
    <location>
        <begin position="12"/>
        <end position="30"/>
    </location>
</feature>
<keyword evidence="4" id="KW-1185">Reference proteome</keyword>
<dbReference type="Pfam" id="PF02698">
    <property type="entry name" value="DUF218"/>
    <property type="match status" value="1"/>
</dbReference>
<dbReference type="RefSeq" id="WP_102628809.1">
    <property type="nucleotide sequence ID" value="NZ_PDOH01000034.1"/>
</dbReference>
<sequence>MYETLKGLAAQVLMPMPMMMAAVVVGLALRQFGLRRLGGGLCVMAVSLLVLVSWAPVADRLLEPLERRYPAMVMPLDMPVEAIVVLGGGWQPAPEWPVTAQLSESSLSRLMEGLRLWRAQPDALLIVSGGSSEPSLPGVAVGYARAAKALGVPDASLVVLDTALDTGEEARAILDRLGEGASIVLVTSASHMPRAKRHFEAVGLRPLPAPTHYLTGRQSRGWRYWLPGAEHLAKTERALYEWLGRLAVKWEHETPS</sequence>
<dbReference type="GO" id="GO:0000270">
    <property type="term" value="P:peptidoglycan metabolic process"/>
    <property type="evidence" value="ECO:0007669"/>
    <property type="project" value="TreeGrafter"/>
</dbReference>
<keyword evidence="1" id="KW-0472">Membrane</keyword>
<gene>
    <name evidence="3" type="ORF">C1H66_15615</name>
</gene>
<keyword evidence="1" id="KW-1133">Transmembrane helix</keyword>
<dbReference type="PANTHER" id="PTHR30336">
    <property type="entry name" value="INNER MEMBRANE PROTEIN, PROBABLE PERMEASE"/>
    <property type="match status" value="1"/>
</dbReference>
<evidence type="ECO:0000259" key="2">
    <source>
        <dbReference type="Pfam" id="PF02698"/>
    </source>
</evidence>
<dbReference type="GO" id="GO:0043164">
    <property type="term" value="P:Gram-negative-bacterium-type cell wall biogenesis"/>
    <property type="evidence" value="ECO:0007669"/>
    <property type="project" value="TreeGrafter"/>
</dbReference>
<dbReference type="CDD" id="cd06259">
    <property type="entry name" value="YdcF-like"/>
    <property type="match status" value="1"/>
</dbReference>
<dbReference type="PANTHER" id="PTHR30336:SF4">
    <property type="entry name" value="ENVELOPE BIOGENESIS FACTOR ELYC"/>
    <property type="match status" value="1"/>
</dbReference>
<evidence type="ECO:0000313" key="3">
    <source>
        <dbReference type="EMBL" id="PMR68322.1"/>
    </source>
</evidence>
<reference evidence="3 4" key="1">
    <citation type="submission" date="2018-01" db="EMBL/GenBank/DDBJ databases">
        <title>Halomonas endophytica sp. nov., isolated from storage liquid in the stems of Populus euphratica.</title>
        <authorList>
            <person name="Chen C."/>
        </authorList>
    </citation>
    <scope>NUCLEOTIDE SEQUENCE [LARGE SCALE GENOMIC DNA]</scope>
    <source>
        <strain evidence="3 4">DSM 26881</strain>
    </source>
</reference>
<organism evidence="3 4">
    <name type="scientific">Halomonas heilongjiangensis</name>
    <dbReference type="NCBI Taxonomy" id="1387883"/>
    <lineage>
        <taxon>Bacteria</taxon>
        <taxon>Pseudomonadati</taxon>
        <taxon>Pseudomonadota</taxon>
        <taxon>Gammaproteobacteria</taxon>
        <taxon>Oceanospirillales</taxon>
        <taxon>Halomonadaceae</taxon>
        <taxon>Halomonas</taxon>
    </lineage>
</organism>
<evidence type="ECO:0000313" key="4">
    <source>
        <dbReference type="Proteomes" id="UP000235346"/>
    </source>
</evidence>
<evidence type="ECO:0000256" key="1">
    <source>
        <dbReference type="SAM" id="Phobius"/>
    </source>
</evidence>
<protein>
    <recommendedName>
        <fullName evidence="2">DUF218 domain-containing protein</fullName>
    </recommendedName>
</protein>
<comment type="caution">
    <text evidence="3">The sequence shown here is derived from an EMBL/GenBank/DDBJ whole genome shotgun (WGS) entry which is preliminary data.</text>
</comment>
<dbReference type="GO" id="GO:0005886">
    <property type="term" value="C:plasma membrane"/>
    <property type="evidence" value="ECO:0007669"/>
    <property type="project" value="TreeGrafter"/>
</dbReference>
<keyword evidence="1" id="KW-0812">Transmembrane</keyword>
<proteinExistence type="predicted"/>
<dbReference type="AlphaFoldDB" id="A0A2N7TJG0"/>